<dbReference type="KEGG" id="wgl:WIGMOR_0162"/>
<feature type="active site" description="Nucleophile" evidence="5">
    <location>
        <position position="82"/>
    </location>
</feature>
<feature type="binding site" evidence="5">
    <location>
        <begin position="82"/>
        <end position="83"/>
    </location>
    <ligand>
        <name>substrate</name>
    </ligand>
</feature>
<keyword evidence="4 5" id="KW-0378">Hydrolase</keyword>
<comment type="similarity">
    <text evidence="5">Belongs to the AB hydrolase superfamily. Carboxylesterase BioH family.</text>
</comment>
<feature type="active site" evidence="5">
    <location>
        <position position="207"/>
    </location>
</feature>
<dbReference type="Pfam" id="PF00561">
    <property type="entry name" value="Abhydrolase_1"/>
    <property type="match status" value="1"/>
</dbReference>
<protein>
    <recommendedName>
        <fullName evidence="5">Pimeloyl-[acyl-carrier protein] methyl ester esterase</fullName>
        <ecNumber evidence="5">3.1.1.85</ecNumber>
    </recommendedName>
    <alternativeName>
        <fullName evidence="5">Biotin synthesis protein BioH</fullName>
    </alternativeName>
    <alternativeName>
        <fullName evidence="5">Carboxylesterase BioH</fullName>
    </alternativeName>
</protein>
<dbReference type="STRING" id="1142511.WIGMOR_0162"/>
<dbReference type="InterPro" id="IPR000073">
    <property type="entry name" value="AB_hydrolase_1"/>
</dbReference>
<feature type="binding site" evidence="5">
    <location>
        <begin position="143"/>
        <end position="147"/>
    </location>
    <ligand>
        <name>substrate</name>
    </ligand>
</feature>
<sequence length="259" mass="29735">MQSFFWKTIGSGKKNIIFLHGWGFNAQIWSNTIPYYFKKFKLHLIDLPGYGENKNFSCYLLSDIIEVISNRAPKKSILIGWSLGGLIASKIAIQYPKKFHGLIIISSSPCFCEKKNWPGVKIKILKNFALQLKNNFKNTMNRFFSIQLLGAKKQINNIRKLKENFFNQPDPSFEALMSGLKILQNTDIRCSLKHLKIPVLKIYGNLDILIPRKVIPAIKKLYCTNNADIIIPDASHAPFISHPQLCSKVINKFLKKNFF</sequence>
<dbReference type="GO" id="GO:0090499">
    <property type="term" value="F:pimelyl-[acyl-carrier protein] methyl ester esterase activity"/>
    <property type="evidence" value="ECO:0007669"/>
    <property type="project" value="UniProtKB-EC"/>
</dbReference>
<dbReference type="OrthoDB" id="9780744at2"/>
<dbReference type="SUPFAM" id="SSF53474">
    <property type="entry name" value="alpha/beta-Hydrolases"/>
    <property type="match status" value="1"/>
</dbReference>
<comment type="subunit">
    <text evidence="5">Monomer.</text>
</comment>
<dbReference type="EMBL" id="CP003315">
    <property type="protein sequence ID" value="AFA41010.1"/>
    <property type="molecule type" value="Genomic_DNA"/>
</dbReference>
<dbReference type="PANTHER" id="PTHR43798">
    <property type="entry name" value="MONOACYLGLYCEROL LIPASE"/>
    <property type="match status" value="1"/>
</dbReference>
<comment type="function">
    <text evidence="5">The physiological role of BioH is to remove the methyl group introduced by BioC when the pimeloyl moiety is complete. It allows to synthesize pimeloyl-ACP via the fatty acid synthetic pathway through the hydrolysis of the ester bonds of pimeloyl-ACP esters.</text>
</comment>
<gene>
    <name evidence="5 7" type="primary">bioH</name>
    <name evidence="7" type="synonym">bioB</name>
    <name evidence="7" type="ORF">WIGMOR_0162</name>
</gene>
<feature type="active site" evidence="5">
    <location>
        <position position="236"/>
    </location>
</feature>
<dbReference type="Proteomes" id="UP000009061">
    <property type="component" value="Chromosome"/>
</dbReference>
<comment type="pathway">
    <text evidence="5">Cofactor biosynthesis; biotin biosynthesis.</text>
</comment>
<proteinExistence type="inferred from homology"/>
<dbReference type="AlphaFoldDB" id="H6Q4F0"/>
<dbReference type="RefSeq" id="WP_014353949.1">
    <property type="nucleotide sequence ID" value="NC_016893.1"/>
</dbReference>
<dbReference type="HOGENOM" id="CLU_020336_12_2_6"/>
<feature type="binding site" evidence="5">
    <location>
        <position position="22"/>
    </location>
    <ligand>
        <name>substrate</name>
    </ligand>
</feature>
<keyword evidence="2 5" id="KW-0963">Cytoplasm</keyword>
<keyword evidence="3 5" id="KW-0093">Biotin biosynthesis</keyword>
<feature type="domain" description="AB hydrolase-1" evidence="6">
    <location>
        <begin position="15"/>
        <end position="243"/>
    </location>
</feature>
<dbReference type="GO" id="GO:0016020">
    <property type="term" value="C:membrane"/>
    <property type="evidence" value="ECO:0007669"/>
    <property type="project" value="TreeGrafter"/>
</dbReference>
<evidence type="ECO:0000313" key="7">
    <source>
        <dbReference type="EMBL" id="AFA41010.1"/>
    </source>
</evidence>
<comment type="subcellular location">
    <subcellularLocation>
        <location evidence="5">Cytoplasm</location>
    </subcellularLocation>
</comment>
<keyword evidence="8" id="KW-1185">Reference proteome</keyword>
<dbReference type="NCBIfam" id="TIGR01738">
    <property type="entry name" value="bioH"/>
    <property type="match status" value="1"/>
</dbReference>
<comment type="catalytic activity">
    <reaction evidence="5">
        <text>6-carboxyhexanoyl-[ACP] methyl ester + H2O = 6-carboxyhexanoyl-[ACP] + methanol + H(+)</text>
        <dbReference type="Rhea" id="RHEA:42700"/>
        <dbReference type="Rhea" id="RHEA-COMP:9955"/>
        <dbReference type="Rhea" id="RHEA-COMP:10186"/>
        <dbReference type="ChEBI" id="CHEBI:15377"/>
        <dbReference type="ChEBI" id="CHEBI:15378"/>
        <dbReference type="ChEBI" id="CHEBI:17790"/>
        <dbReference type="ChEBI" id="CHEBI:78846"/>
        <dbReference type="ChEBI" id="CHEBI:82735"/>
        <dbReference type="EC" id="3.1.1.85"/>
    </reaction>
</comment>
<evidence type="ECO:0000256" key="5">
    <source>
        <dbReference type="HAMAP-Rule" id="MF_01260"/>
    </source>
</evidence>
<evidence type="ECO:0000259" key="6">
    <source>
        <dbReference type="Pfam" id="PF00561"/>
    </source>
</evidence>
<accession>H6Q4F0</accession>
<evidence type="ECO:0000256" key="2">
    <source>
        <dbReference type="ARBA" id="ARBA00022490"/>
    </source>
</evidence>
<dbReference type="eggNOG" id="COG0596">
    <property type="taxonomic scope" value="Bacteria"/>
</dbReference>
<dbReference type="Gene3D" id="3.40.50.1820">
    <property type="entry name" value="alpha/beta hydrolase"/>
    <property type="match status" value="1"/>
</dbReference>
<dbReference type="EC" id="3.1.1.85" evidence="5"/>
<dbReference type="HAMAP" id="MF_01260">
    <property type="entry name" value="Carboxylester"/>
    <property type="match status" value="1"/>
</dbReference>
<reference evidence="7 8" key="1">
    <citation type="journal article" date="2012" name="MBio">
        <title>Insight into the transmission biology and species-specific functional capabilities of tsetse (Diptera: glossinidae) obligate symbiont wigglesworthia.</title>
        <authorList>
            <person name="Rio R.V."/>
            <person name="Symula R.E."/>
            <person name="Wang J."/>
            <person name="Lohs C."/>
            <person name="Wu Y.N."/>
            <person name="Snyder A.K."/>
            <person name="Bjornson R.D."/>
            <person name="Oshima K."/>
            <person name="Biehl B.S."/>
            <person name="Perna N.T."/>
            <person name="Hattori M."/>
            <person name="Aksoy S."/>
        </authorList>
    </citation>
    <scope>NUCLEOTIDE SEQUENCE [LARGE SCALE GENOMIC DNA]</scope>
    <source>
        <strain evidence="7">WGM</strain>
    </source>
</reference>
<name>H6Q4F0_WIGGL</name>
<evidence type="ECO:0000256" key="3">
    <source>
        <dbReference type="ARBA" id="ARBA00022756"/>
    </source>
</evidence>
<dbReference type="GO" id="GO:0009102">
    <property type="term" value="P:biotin biosynthetic process"/>
    <property type="evidence" value="ECO:0007669"/>
    <property type="project" value="UniProtKB-UniRule"/>
</dbReference>
<dbReference type="GO" id="GO:0005737">
    <property type="term" value="C:cytoplasm"/>
    <property type="evidence" value="ECO:0007669"/>
    <property type="project" value="UniProtKB-SubCell"/>
</dbReference>
<dbReference type="InterPro" id="IPR010076">
    <property type="entry name" value="BioH"/>
</dbReference>
<keyword evidence="1 5" id="KW-0719">Serine esterase</keyword>
<feature type="binding site" evidence="5">
    <location>
        <position position="236"/>
    </location>
    <ligand>
        <name>substrate</name>
    </ligand>
</feature>
<organism evidence="7 8">
    <name type="scientific">Wigglesworthia glossinidia endosymbiont of Glossina morsitans morsitans</name>
    <name type="common">Yale colony</name>
    <dbReference type="NCBI Taxonomy" id="1142511"/>
    <lineage>
        <taxon>Bacteria</taxon>
        <taxon>Pseudomonadati</taxon>
        <taxon>Pseudomonadota</taxon>
        <taxon>Gammaproteobacteria</taxon>
        <taxon>Enterobacterales</taxon>
        <taxon>Erwiniaceae</taxon>
        <taxon>Wigglesworthia</taxon>
    </lineage>
</organism>
<evidence type="ECO:0000256" key="4">
    <source>
        <dbReference type="ARBA" id="ARBA00022801"/>
    </source>
</evidence>
<evidence type="ECO:0000313" key="8">
    <source>
        <dbReference type="Proteomes" id="UP000009061"/>
    </source>
</evidence>
<dbReference type="UniPathway" id="UPA00078"/>
<dbReference type="InterPro" id="IPR050266">
    <property type="entry name" value="AB_hydrolase_sf"/>
</dbReference>
<dbReference type="PANTHER" id="PTHR43798:SF31">
    <property type="entry name" value="AB HYDROLASE SUPERFAMILY PROTEIN YCLE"/>
    <property type="match status" value="1"/>
</dbReference>
<dbReference type="InterPro" id="IPR029058">
    <property type="entry name" value="AB_hydrolase_fold"/>
</dbReference>
<evidence type="ECO:0000256" key="1">
    <source>
        <dbReference type="ARBA" id="ARBA00022487"/>
    </source>
</evidence>